<proteinExistence type="predicted"/>
<accession>A0A7I4YT44</accession>
<evidence type="ECO:0000313" key="2">
    <source>
        <dbReference type="WBParaSite" id="HCON_00131070-00001"/>
    </source>
</evidence>
<dbReference type="AlphaFoldDB" id="A0A7I4YT44"/>
<evidence type="ECO:0000313" key="1">
    <source>
        <dbReference type="Proteomes" id="UP000025227"/>
    </source>
</evidence>
<dbReference type="WBParaSite" id="HCON_00131070-00001">
    <property type="protein sequence ID" value="HCON_00131070-00001"/>
    <property type="gene ID" value="HCON_00131070"/>
</dbReference>
<organism evidence="1 2">
    <name type="scientific">Haemonchus contortus</name>
    <name type="common">Barber pole worm</name>
    <dbReference type="NCBI Taxonomy" id="6289"/>
    <lineage>
        <taxon>Eukaryota</taxon>
        <taxon>Metazoa</taxon>
        <taxon>Ecdysozoa</taxon>
        <taxon>Nematoda</taxon>
        <taxon>Chromadorea</taxon>
        <taxon>Rhabditida</taxon>
        <taxon>Rhabditina</taxon>
        <taxon>Rhabditomorpha</taxon>
        <taxon>Strongyloidea</taxon>
        <taxon>Trichostrongylidae</taxon>
        <taxon>Haemonchus</taxon>
    </lineage>
</organism>
<reference evidence="2" key="1">
    <citation type="submission" date="2020-12" db="UniProtKB">
        <authorList>
            <consortium name="WormBaseParasite"/>
        </authorList>
    </citation>
    <scope>IDENTIFICATION</scope>
    <source>
        <strain evidence="2">MHco3</strain>
    </source>
</reference>
<protein>
    <submittedName>
        <fullName evidence="2">Ovule protein</fullName>
    </submittedName>
</protein>
<keyword evidence="1" id="KW-1185">Reference proteome</keyword>
<sequence length="59" mass="6892">MKKIKLEKLWSNFGALFVTKIQIPLNYLRSLIFKRGRGSKPPPIQRSPFTFIQECIISL</sequence>
<name>A0A7I4YT44_HAECO</name>
<dbReference type="Proteomes" id="UP000025227">
    <property type="component" value="Unplaced"/>
</dbReference>